<dbReference type="EMBL" id="JAWWNJ010000031">
    <property type="protein sequence ID" value="KAK7026601.1"/>
    <property type="molecule type" value="Genomic_DNA"/>
</dbReference>
<evidence type="ECO:0000313" key="3">
    <source>
        <dbReference type="Proteomes" id="UP001362999"/>
    </source>
</evidence>
<keyword evidence="3" id="KW-1185">Reference proteome</keyword>
<proteinExistence type="predicted"/>
<protein>
    <recommendedName>
        <fullName evidence="1">DUF4139 domain-containing protein</fullName>
    </recommendedName>
</protein>
<dbReference type="PANTHER" id="PTHR31005">
    <property type="entry name" value="DUF4139 DOMAIN-CONTAINING PROTEIN"/>
    <property type="match status" value="1"/>
</dbReference>
<gene>
    <name evidence="2" type="ORF">R3P38DRAFT_2527620</name>
</gene>
<evidence type="ECO:0000259" key="1">
    <source>
        <dbReference type="Pfam" id="PF13598"/>
    </source>
</evidence>
<accession>A0AAW0BMR4</accession>
<organism evidence="2 3">
    <name type="scientific">Favolaschia claudopus</name>
    <dbReference type="NCBI Taxonomy" id="2862362"/>
    <lineage>
        <taxon>Eukaryota</taxon>
        <taxon>Fungi</taxon>
        <taxon>Dikarya</taxon>
        <taxon>Basidiomycota</taxon>
        <taxon>Agaricomycotina</taxon>
        <taxon>Agaricomycetes</taxon>
        <taxon>Agaricomycetidae</taxon>
        <taxon>Agaricales</taxon>
        <taxon>Marasmiineae</taxon>
        <taxon>Mycenaceae</taxon>
        <taxon>Favolaschia</taxon>
    </lineage>
</organism>
<sequence length="165" mass="17881">MAPTRISTPCGKGNAPSSKLLHDKPYSSRYILQARITNASEYTLLSGSASVYVDGSFISRSDVPAVSPQESFDCPLGYALILSLSSQSNPSIRVTYHPIIKKLSHSGSHNKSANYVFSQRITVFNTKSISIDLLKIVDQIPASQNSQIEVKLVSPAPPRNSSLQT</sequence>
<feature type="domain" description="DUF4139" evidence="1">
    <location>
        <begin position="88"/>
        <end position="161"/>
    </location>
</feature>
<dbReference type="InterPro" id="IPR011935">
    <property type="entry name" value="CHP02231"/>
</dbReference>
<comment type="caution">
    <text evidence="2">The sequence shown here is derived from an EMBL/GenBank/DDBJ whole genome shotgun (WGS) entry which is preliminary data.</text>
</comment>
<name>A0AAW0BMR4_9AGAR</name>
<reference evidence="2 3" key="1">
    <citation type="journal article" date="2024" name="J Genomics">
        <title>Draft genome sequencing and assembly of Favolaschia claudopus CIRM-BRFM 2984 isolated from oak limbs.</title>
        <authorList>
            <person name="Navarro D."/>
            <person name="Drula E."/>
            <person name="Chaduli D."/>
            <person name="Cazenave R."/>
            <person name="Ahrendt S."/>
            <person name="Wang J."/>
            <person name="Lipzen A."/>
            <person name="Daum C."/>
            <person name="Barry K."/>
            <person name="Grigoriev I.V."/>
            <person name="Favel A."/>
            <person name="Rosso M.N."/>
            <person name="Martin F."/>
        </authorList>
    </citation>
    <scope>NUCLEOTIDE SEQUENCE [LARGE SCALE GENOMIC DNA]</scope>
    <source>
        <strain evidence="2 3">CIRM-BRFM 2984</strain>
    </source>
</reference>
<dbReference type="Pfam" id="PF13598">
    <property type="entry name" value="DUF4139"/>
    <property type="match status" value="1"/>
</dbReference>
<dbReference type="InterPro" id="IPR037291">
    <property type="entry name" value="DUF4139"/>
</dbReference>
<dbReference type="PANTHER" id="PTHR31005:SF8">
    <property type="entry name" value="DUF4139 DOMAIN-CONTAINING PROTEIN"/>
    <property type="match status" value="1"/>
</dbReference>
<evidence type="ECO:0000313" key="2">
    <source>
        <dbReference type="EMBL" id="KAK7026601.1"/>
    </source>
</evidence>
<dbReference type="AlphaFoldDB" id="A0AAW0BMR4"/>
<dbReference type="Proteomes" id="UP001362999">
    <property type="component" value="Unassembled WGS sequence"/>
</dbReference>